<reference evidence="1" key="2">
    <citation type="journal article" date="2015" name="Fish Shellfish Immunol.">
        <title>Early steps in the European eel (Anguilla anguilla)-Vibrio vulnificus interaction in the gills: Role of the RtxA13 toxin.</title>
        <authorList>
            <person name="Callol A."/>
            <person name="Pajuelo D."/>
            <person name="Ebbesson L."/>
            <person name="Teles M."/>
            <person name="MacKenzie S."/>
            <person name="Amaro C."/>
        </authorList>
    </citation>
    <scope>NUCLEOTIDE SEQUENCE</scope>
</reference>
<dbReference type="EMBL" id="GBXM01033817">
    <property type="protein sequence ID" value="JAH74760.1"/>
    <property type="molecule type" value="Transcribed_RNA"/>
</dbReference>
<organism evidence="1">
    <name type="scientific">Anguilla anguilla</name>
    <name type="common">European freshwater eel</name>
    <name type="synonym">Muraena anguilla</name>
    <dbReference type="NCBI Taxonomy" id="7936"/>
    <lineage>
        <taxon>Eukaryota</taxon>
        <taxon>Metazoa</taxon>
        <taxon>Chordata</taxon>
        <taxon>Craniata</taxon>
        <taxon>Vertebrata</taxon>
        <taxon>Euteleostomi</taxon>
        <taxon>Actinopterygii</taxon>
        <taxon>Neopterygii</taxon>
        <taxon>Teleostei</taxon>
        <taxon>Anguilliformes</taxon>
        <taxon>Anguillidae</taxon>
        <taxon>Anguilla</taxon>
    </lineage>
</organism>
<evidence type="ECO:0000313" key="1">
    <source>
        <dbReference type="EMBL" id="JAH74760.1"/>
    </source>
</evidence>
<name>A0A0E9VBD2_ANGAN</name>
<dbReference type="AlphaFoldDB" id="A0A0E9VBD2"/>
<sequence length="56" mass="6105">MLCLQNHIPPKIQACTYFKLFLPDKAALVKSTTSQVKNISATKGHTSSVMPSDISN</sequence>
<protein>
    <submittedName>
        <fullName evidence="1">Uncharacterized protein</fullName>
    </submittedName>
</protein>
<accession>A0A0E9VBD2</accession>
<proteinExistence type="predicted"/>
<reference evidence="1" key="1">
    <citation type="submission" date="2014-11" db="EMBL/GenBank/DDBJ databases">
        <authorList>
            <person name="Amaro Gonzalez C."/>
        </authorList>
    </citation>
    <scope>NUCLEOTIDE SEQUENCE</scope>
</reference>